<gene>
    <name evidence="1" type="ORF">BN2614_LOCUS6</name>
</gene>
<keyword evidence="2" id="KW-1185">Reference proteome</keyword>
<protein>
    <submittedName>
        <fullName evidence="1">Uncharacterized protein</fullName>
    </submittedName>
</protein>
<dbReference type="EMBL" id="CYRY02043174">
    <property type="protein sequence ID" value="VCX37356.1"/>
    <property type="molecule type" value="Genomic_DNA"/>
</dbReference>
<proteinExistence type="predicted"/>
<comment type="caution">
    <text evidence="1">The sequence shown here is derived from an EMBL/GenBank/DDBJ whole genome shotgun (WGS) entry which is preliminary data.</text>
</comment>
<name>A0A9X9M5M9_GULGU</name>
<feature type="non-terminal residue" evidence="1">
    <location>
        <position position="1"/>
    </location>
</feature>
<sequence length="164" mass="17190">PAAVVPRWCRGEQFVGLGPRLRAPDSTDGEPFPGARCLLSAVTTSALEDRAPGYRGLRKRRWPGDGAGRGLGPFGSAGNIRFRGRGHPTARLRGSPELPVVSDTSACGPRVPAALARLPAFSASHVGASELAAHTNGLQGPEASRTDVSGNYSFFCIGFIYGYV</sequence>
<accession>A0A9X9M5M9</accession>
<feature type="non-terminal residue" evidence="1">
    <location>
        <position position="164"/>
    </location>
</feature>
<evidence type="ECO:0000313" key="1">
    <source>
        <dbReference type="EMBL" id="VCX37356.1"/>
    </source>
</evidence>
<dbReference type="AlphaFoldDB" id="A0A9X9M5M9"/>
<reference evidence="1 2" key="1">
    <citation type="submission" date="2018-10" db="EMBL/GenBank/DDBJ databases">
        <authorList>
            <person name="Ekblom R."/>
            <person name="Jareborg N."/>
        </authorList>
    </citation>
    <scope>NUCLEOTIDE SEQUENCE [LARGE SCALE GENOMIC DNA]</scope>
    <source>
        <tissue evidence="1">Muscle</tissue>
    </source>
</reference>
<dbReference type="Proteomes" id="UP000269945">
    <property type="component" value="Unassembled WGS sequence"/>
</dbReference>
<evidence type="ECO:0000313" key="2">
    <source>
        <dbReference type="Proteomes" id="UP000269945"/>
    </source>
</evidence>
<organism evidence="1 2">
    <name type="scientific">Gulo gulo</name>
    <name type="common">Wolverine</name>
    <name type="synonym">Gluton</name>
    <dbReference type="NCBI Taxonomy" id="48420"/>
    <lineage>
        <taxon>Eukaryota</taxon>
        <taxon>Metazoa</taxon>
        <taxon>Chordata</taxon>
        <taxon>Craniata</taxon>
        <taxon>Vertebrata</taxon>
        <taxon>Euteleostomi</taxon>
        <taxon>Mammalia</taxon>
        <taxon>Eutheria</taxon>
        <taxon>Laurasiatheria</taxon>
        <taxon>Carnivora</taxon>
        <taxon>Caniformia</taxon>
        <taxon>Musteloidea</taxon>
        <taxon>Mustelidae</taxon>
        <taxon>Guloninae</taxon>
        <taxon>Gulo</taxon>
    </lineage>
</organism>